<organism evidence="7 8">
    <name type="scientific">Miniimonas arenae</name>
    <dbReference type="NCBI Taxonomy" id="676201"/>
    <lineage>
        <taxon>Bacteria</taxon>
        <taxon>Bacillati</taxon>
        <taxon>Actinomycetota</taxon>
        <taxon>Actinomycetes</taxon>
        <taxon>Micrococcales</taxon>
        <taxon>Beutenbergiaceae</taxon>
        <taxon>Miniimonas</taxon>
    </lineage>
</organism>
<dbReference type="OrthoDB" id="4989419at2"/>
<dbReference type="AlphaFoldDB" id="A0A5C5BBX9"/>
<accession>A0A5C5BBX9</accession>
<dbReference type="InterPro" id="IPR049453">
    <property type="entry name" value="Memb_transporter_dom"/>
</dbReference>
<evidence type="ECO:0000256" key="2">
    <source>
        <dbReference type="ARBA" id="ARBA00022692"/>
    </source>
</evidence>
<evidence type="ECO:0000313" key="8">
    <source>
        <dbReference type="Proteomes" id="UP000313849"/>
    </source>
</evidence>
<keyword evidence="8" id="KW-1185">Reference proteome</keyword>
<feature type="domain" description="Integral membrane bound transporter" evidence="6">
    <location>
        <begin position="4"/>
        <end position="71"/>
    </location>
</feature>
<evidence type="ECO:0000259" key="6">
    <source>
        <dbReference type="Pfam" id="PF13515"/>
    </source>
</evidence>
<evidence type="ECO:0000256" key="1">
    <source>
        <dbReference type="ARBA" id="ARBA00004141"/>
    </source>
</evidence>
<evidence type="ECO:0000256" key="4">
    <source>
        <dbReference type="ARBA" id="ARBA00023136"/>
    </source>
</evidence>
<dbReference type="Proteomes" id="UP000313849">
    <property type="component" value="Unassembled WGS sequence"/>
</dbReference>
<sequence length="88" mass="9207">MQPSVAVTLALVVVLQMLTELLVARHYGAALVFITPLALLVVQVSAPEPVAQLLLARGVETVIGIAVGVVIAVLTRRPPHDAPDPDDP</sequence>
<dbReference type="GO" id="GO:0016020">
    <property type="term" value="C:membrane"/>
    <property type="evidence" value="ECO:0007669"/>
    <property type="project" value="UniProtKB-SubCell"/>
</dbReference>
<name>A0A5C5BBX9_9MICO</name>
<protein>
    <submittedName>
        <fullName evidence="7">FUSC family protein</fullName>
    </submittedName>
</protein>
<keyword evidence="4 5" id="KW-0472">Membrane</keyword>
<feature type="transmembrane region" description="Helical" evidence="5">
    <location>
        <begin position="53"/>
        <end position="74"/>
    </location>
</feature>
<keyword evidence="2 5" id="KW-0812">Transmembrane</keyword>
<dbReference type="RefSeq" id="WP_139987120.1">
    <property type="nucleotide sequence ID" value="NZ_VENP01000035.1"/>
</dbReference>
<dbReference type="EMBL" id="VENP01000035">
    <property type="protein sequence ID" value="TNU73697.1"/>
    <property type="molecule type" value="Genomic_DNA"/>
</dbReference>
<evidence type="ECO:0000256" key="3">
    <source>
        <dbReference type="ARBA" id="ARBA00022989"/>
    </source>
</evidence>
<evidence type="ECO:0000313" key="7">
    <source>
        <dbReference type="EMBL" id="TNU73697.1"/>
    </source>
</evidence>
<comment type="subcellular location">
    <subcellularLocation>
        <location evidence="1">Membrane</location>
        <topology evidence="1">Multi-pass membrane protein</topology>
    </subcellularLocation>
</comment>
<dbReference type="Pfam" id="PF13515">
    <property type="entry name" value="FUSC_2"/>
    <property type="match status" value="1"/>
</dbReference>
<reference evidence="7 8" key="1">
    <citation type="submission" date="2019-06" db="EMBL/GenBank/DDBJ databases">
        <title>Draft genome sequence of Miniimonas arenae KCTC 19750T isolated from sea sand.</title>
        <authorList>
            <person name="Park S.-J."/>
        </authorList>
    </citation>
    <scope>NUCLEOTIDE SEQUENCE [LARGE SCALE GENOMIC DNA]</scope>
    <source>
        <strain evidence="7 8">KCTC 19750</strain>
    </source>
</reference>
<evidence type="ECO:0000256" key="5">
    <source>
        <dbReference type="SAM" id="Phobius"/>
    </source>
</evidence>
<feature type="transmembrane region" description="Helical" evidence="5">
    <location>
        <begin position="29"/>
        <end position="46"/>
    </location>
</feature>
<gene>
    <name evidence="7" type="ORF">FH969_09850</name>
</gene>
<proteinExistence type="predicted"/>
<keyword evidence="3 5" id="KW-1133">Transmembrane helix</keyword>
<comment type="caution">
    <text evidence="7">The sequence shown here is derived from an EMBL/GenBank/DDBJ whole genome shotgun (WGS) entry which is preliminary data.</text>
</comment>